<keyword evidence="2" id="KW-1185">Reference proteome</keyword>
<dbReference type="Proteomes" id="UP000030907">
    <property type="component" value="Chromosome"/>
</dbReference>
<sequence>MAWVGSEILPHEADVRAWLRRTLNPEDLEDVIQETYCQIASLNDVGHTLCIFRDGWCLSMPRGEDFADTDI</sequence>
<evidence type="ECO:0000313" key="1">
    <source>
        <dbReference type="EMBL" id="AJA09882.1"/>
    </source>
</evidence>
<dbReference type="AlphaFoldDB" id="A0A0A7PPM4"/>
<reference evidence="1 2" key="1">
    <citation type="journal article" date="2015" name="Int. J. Syst. Evol. Microbiol.">
        <title>Description of Sphingopyxis fribergensis sp. nov. - a soil bacterium with the ability to degrade styrene and phenylacetic acid.</title>
        <authorList>
            <person name="Oelschlagel M."/>
            <person name="Ruckert C."/>
            <person name="Kalinowski J."/>
            <person name="Schmidt G."/>
            <person name="Schlomann M."/>
            <person name="Tischler D."/>
        </authorList>
    </citation>
    <scope>NUCLEOTIDE SEQUENCE [LARGE SCALE GENOMIC DNA]</scope>
    <source>
        <strain evidence="1 2">Kp5.2</strain>
    </source>
</reference>
<dbReference type="HOGENOM" id="CLU_2737937_0_0_5"/>
<dbReference type="KEGG" id="sphk:SKP52_15000"/>
<accession>A0A0A7PPM4</accession>
<protein>
    <submittedName>
        <fullName evidence="1">Uncharacterized protein</fullName>
    </submittedName>
</protein>
<dbReference type="STRING" id="1515612.SKP52_15000"/>
<dbReference type="EMBL" id="CP009122">
    <property type="protein sequence ID" value="AJA09882.1"/>
    <property type="molecule type" value="Genomic_DNA"/>
</dbReference>
<gene>
    <name evidence="1" type="ORF">SKP52_15000</name>
</gene>
<organism evidence="1 2">
    <name type="scientific">Sphingopyxis fribergensis</name>
    <dbReference type="NCBI Taxonomy" id="1515612"/>
    <lineage>
        <taxon>Bacteria</taxon>
        <taxon>Pseudomonadati</taxon>
        <taxon>Pseudomonadota</taxon>
        <taxon>Alphaproteobacteria</taxon>
        <taxon>Sphingomonadales</taxon>
        <taxon>Sphingomonadaceae</taxon>
        <taxon>Sphingopyxis</taxon>
    </lineage>
</organism>
<proteinExistence type="predicted"/>
<evidence type="ECO:0000313" key="2">
    <source>
        <dbReference type="Proteomes" id="UP000030907"/>
    </source>
</evidence>
<name>A0A0A7PPM4_9SPHN</name>